<proteinExistence type="predicted"/>
<dbReference type="InterPro" id="IPR041698">
    <property type="entry name" value="Methyltransf_25"/>
</dbReference>
<comment type="catalytic activity">
    <reaction evidence="8">
        <text>N-methylethanolamine phosphate + S-adenosyl-L-methionine = N,N-dimethylethanolamine phosphate + S-adenosyl-L-homocysteine + H(+)</text>
        <dbReference type="Rhea" id="RHEA:25321"/>
        <dbReference type="ChEBI" id="CHEBI:15378"/>
        <dbReference type="ChEBI" id="CHEBI:57781"/>
        <dbReference type="ChEBI" id="CHEBI:57856"/>
        <dbReference type="ChEBI" id="CHEBI:58641"/>
        <dbReference type="ChEBI" id="CHEBI:59789"/>
        <dbReference type="EC" id="2.1.1.103"/>
    </reaction>
    <physiologicalReaction direction="left-to-right" evidence="8">
        <dbReference type="Rhea" id="RHEA:25322"/>
    </physiologicalReaction>
</comment>
<evidence type="ECO:0000256" key="3">
    <source>
        <dbReference type="ARBA" id="ARBA00022603"/>
    </source>
</evidence>
<dbReference type="Gene3D" id="3.40.50.150">
    <property type="entry name" value="Vaccinia Virus protein VP39"/>
    <property type="match status" value="2"/>
</dbReference>
<dbReference type="EC" id="2.1.1.103" evidence="5"/>
<reference evidence="10 11" key="1">
    <citation type="submission" date="2019-03" db="EMBL/GenBank/DDBJ databases">
        <title>First draft genome of Liparis tanakae, snailfish: a comprehensive survey of snailfish specific genes.</title>
        <authorList>
            <person name="Kim W."/>
            <person name="Song I."/>
            <person name="Jeong J.-H."/>
            <person name="Kim D."/>
            <person name="Kim S."/>
            <person name="Ryu S."/>
            <person name="Song J.Y."/>
            <person name="Lee S.K."/>
        </authorList>
    </citation>
    <scope>NUCLEOTIDE SEQUENCE [LARGE SCALE GENOMIC DNA]</scope>
    <source>
        <tissue evidence="10">Muscle</tissue>
    </source>
</reference>
<evidence type="ECO:0000256" key="6">
    <source>
        <dbReference type="ARBA" id="ARBA00047619"/>
    </source>
</evidence>
<evidence type="ECO:0000256" key="5">
    <source>
        <dbReference type="ARBA" id="ARBA00035674"/>
    </source>
</evidence>
<comment type="catalytic activity">
    <reaction evidence="6">
        <text>N,N-dimethylethanolamine phosphate + S-adenosyl-L-methionine = phosphocholine + S-adenosyl-L-homocysteine + H(+)</text>
        <dbReference type="Rhea" id="RHEA:25325"/>
        <dbReference type="ChEBI" id="CHEBI:15378"/>
        <dbReference type="ChEBI" id="CHEBI:57856"/>
        <dbReference type="ChEBI" id="CHEBI:58641"/>
        <dbReference type="ChEBI" id="CHEBI:59789"/>
        <dbReference type="ChEBI" id="CHEBI:295975"/>
        <dbReference type="EC" id="2.1.1.103"/>
    </reaction>
    <physiologicalReaction direction="left-to-right" evidence="6">
        <dbReference type="Rhea" id="RHEA:25326"/>
    </physiologicalReaction>
</comment>
<evidence type="ECO:0000313" key="11">
    <source>
        <dbReference type="Proteomes" id="UP000314294"/>
    </source>
</evidence>
<gene>
    <name evidence="10" type="primary">NMT3</name>
    <name evidence="10" type="ORF">EYF80_007811</name>
</gene>
<evidence type="ECO:0000313" key="10">
    <source>
        <dbReference type="EMBL" id="TNN81903.1"/>
    </source>
</evidence>
<name>A0A4Z2IXC9_9TELE</name>
<dbReference type="EMBL" id="SRLO01000043">
    <property type="protein sequence ID" value="TNN81903.1"/>
    <property type="molecule type" value="Genomic_DNA"/>
</dbReference>
<dbReference type="PANTHER" id="PTHR44307:SF2">
    <property type="entry name" value="PHOSPHOETHANOLAMINE METHYLTRANSFERASE ISOFORM X1"/>
    <property type="match status" value="1"/>
</dbReference>
<dbReference type="GO" id="GO:0000234">
    <property type="term" value="F:phosphoethanolamine N-methyltransferase activity"/>
    <property type="evidence" value="ECO:0007669"/>
    <property type="project" value="UniProtKB-EC"/>
</dbReference>
<dbReference type="OrthoDB" id="8300214at2759"/>
<keyword evidence="4 10" id="KW-0808">Transferase</keyword>
<dbReference type="GO" id="GO:0032259">
    <property type="term" value="P:methylation"/>
    <property type="evidence" value="ECO:0007669"/>
    <property type="project" value="UniProtKB-KW"/>
</dbReference>
<dbReference type="SUPFAM" id="SSF53335">
    <property type="entry name" value="S-adenosyl-L-methionine-dependent methyltransferases"/>
    <property type="match status" value="2"/>
</dbReference>
<comment type="catalytic activity">
    <reaction evidence="7">
        <text>phosphoethanolamine + S-adenosyl-L-methionine = N-methylethanolamine phosphate + S-adenosyl-L-homocysteine + H(+)</text>
        <dbReference type="Rhea" id="RHEA:20365"/>
        <dbReference type="ChEBI" id="CHEBI:15378"/>
        <dbReference type="ChEBI" id="CHEBI:57781"/>
        <dbReference type="ChEBI" id="CHEBI:57856"/>
        <dbReference type="ChEBI" id="CHEBI:58190"/>
        <dbReference type="ChEBI" id="CHEBI:59789"/>
        <dbReference type="EC" id="2.1.1.103"/>
    </reaction>
    <physiologicalReaction direction="left-to-right" evidence="7">
        <dbReference type="Rhea" id="RHEA:20366"/>
    </physiologicalReaction>
</comment>
<comment type="caution">
    <text evidence="10">The sequence shown here is derived from an EMBL/GenBank/DDBJ whole genome shotgun (WGS) entry which is preliminary data.</text>
</comment>
<evidence type="ECO:0000256" key="1">
    <source>
        <dbReference type="ARBA" id="ARBA00004969"/>
    </source>
</evidence>
<dbReference type="AlphaFoldDB" id="A0A4Z2IXC9"/>
<comment type="pathway">
    <text evidence="1">Phospholipid metabolism; phosphatidylcholine biosynthesis.</text>
</comment>
<dbReference type="PANTHER" id="PTHR44307">
    <property type="entry name" value="PHOSPHOETHANOLAMINE METHYLTRANSFERASE"/>
    <property type="match status" value="1"/>
</dbReference>
<evidence type="ECO:0000256" key="8">
    <source>
        <dbReference type="ARBA" id="ARBA00047841"/>
    </source>
</evidence>
<feature type="domain" description="Methyltransferase" evidence="9">
    <location>
        <begin position="94"/>
        <end position="185"/>
    </location>
</feature>
<protein>
    <recommendedName>
        <fullName evidence="5">phosphoethanolamine N-methyltransferase</fullName>
        <ecNumber evidence="5">2.1.1.103</ecNumber>
    </recommendedName>
</protein>
<accession>A0A4Z2IXC9</accession>
<comment type="pathway">
    <text evidence="2">Lipid metabolism.</text>
</comment>
<keyword evidence="3 10" id="KW-0489">Methyltransferase</keyword>
<dbReference type="Pfam" id="PF13649">
    <property type="entry name" value="Methyltransf_25"/>
    <property type="match status" value="1"/>
</dbReference>
<evidence type="ECO:0000256" key="7">
    <source>
        <dbReference type="ARBA" id="ARBA00047622"/>
    </source>
</evidence>
<evidence type="ECO:0000256" key="2">
    <source>
        <dbReference type="ARBA" id="ARBA00005189"/>
    </source>
</evidence>
<dbReference type="InterPro" id="IPR029063">
    <property type="entry name" value="SAM-dependent_MTases_sf"/>
</dbReference>
<evidence type="ECO:0000256" key="4">
    <source>
        <dbReference type="ARBA" id="ARBA00022679"/>
    </source>
</evidence>
<organism evidence="10 11">
    <name type="scientific">Liparis tanakae</name>
    <name type="common">Tanaka's snailfish</name>
    <dbReference type="NCBI Taxonomy" id="230148"/>
    <lineage>
        <taxon>Eukaryota</taxon>
        <taxon>Metazoa</taxon>
        <taxon>Chordata</taxon>
        <taxon>Craniata</taxon>
        <taxon>Vertebrata</taxon>
        <taxon>Euteleostomi</taxon>
        <taxon>Actinopterygii</taxon>
        <taxon>Neopterygii</taxon>
        <taxon>Teleostei</taxon>
        <taxon>Neoteleostei</taxon>
        <taxon>Acanthomorphata</taxon>
        <taxon>Eupercaria</taxon>
        <taxon>Perciformes</taxon>
        <taxon>Cottioidei</taxon>
        <taxon>Cottales</taxon>
        <taxon>Liparidae</taxon>
        <taxon>Liparis</taxon>
    </lineage>
</organism>
<dbReference type="Proteomes" id="UP000314294">
    <property type="component" value="Unassembled WGS sequence"/>
</dbReference>
<evidence type="ECO:0000259" key="9">
    <source>
        <dbReference type="Pfam" id="PF13649"/>
    </source>
</evidence>
<keyword evidence="11" id="KW-1185">Reference proteome</keyword>
<dbReference type="Pfam" id="PF13489">
    <property type="entry name" value="Methyltransf_23"/>
    <property type="match status" value="1"/>
</dbReference>
<dbReference type="CDD" id="cd02440">
    <property type="entry name" value="AdoMet_MTases"/>
    <property type="match status" value="2"/>
</dbReference>
<sequence>MNTSVLSSDGWLTDVEQMTSASWLQTGTPGGRAGAPRTRLSLSARSNMTDFWKEHSKAATVEEMMLDTRAKELTLQELPEILSMLPCLDGLRMLELGAGIGRYTSHLLTKASHVTAVDFMESFVEKNRENNGHHSNATFIQADVTKLDLPQNSIDFIFSNWLLMYLSDEELKAFMKSMLGWLPPGDSKRDFNPTYYRTEAQYSHIVSSVQMEEPEGGQMFGFDIVLKKKVHAYVEMKNNANQICWLLEKSPRSSSTESKFSNFQQFLDNQQYTNRGILRYEKIFGAGYISTGGPSTTKEFVDRLNLKPGQKVLDVGCGIGGGDFYMAKTFGVEVLGLDLSENVVEIAMERAISEKLPSVQFEVADATRRSFPEGSFDVIYSRDTILHIEDKLALFKRFHSWLKPGGKLLISDYCSGEKPWTPVFEAYVQQRGYVLYTPAQYGTFLQEAGFCNVLAEDRTAQFIQVIKTELQKAELIKEEFIEEFSEEDYFAIVNGWKDKLERSNSGDQRWGLFYATRD</sequence>